<feature type="domain" description="Cobalamin biosynthesis precorrin-8X methylmutase CobH/CbiC" evidence="5">
    <location>
        <begin position="7"/>
        <end position="190"/>
    </location>
</feature>
<reference evidence="6" key="1">
    <citation type="submission" date="2020-02" db="EMBL/GenBank/DDBJ databases">
        <authorList>
            <person name="Meier V. D."/>
        </authorList>
    </citation>
    <scope>NUCLEOTIDE SEQUENCE</scope>
    <source>
        <strain evidence="6">AVDCRST_MAG14</strain>
    </source>
</reference>
<dbReference type="Gene3D" id="3.40.50.10230">
    <property type="entry name" value="Cobalamin biosynthesis CobH/CbiC, precorrin-8X methylmutase"/>
    <property type="match status" value="1"/>
</dbReference>
<keyword evidence="3" id="KW-0169">Cobalamin biosynthesis</keyword>
<dbReference type="PANTHER" id="PTHR43588:SF1">
    <property type="entry name" value="COBALT-PRECORRIN-8 METHYLMUTASE"/>
    <property type="match status" value="1"/>
</dbReference>
<dbReference type="GO" id="GO:0009236">
    <property type="term" value="P:cobalamin biosynthetic process"/>
    <property type="evidence" value="ECO:0007669"/>
    <property type="project" value="UniProtKB-UniPathway"/>
</dbReference>
<keyword evidence="4 6" id="KW-0413">Isomerase</keyword>
<dbReference type="UniPathway" id="UPA00148"/>
<dbReference type="SUPFAM" id="SSF63965">
    <property type="entry name" value="Precorrin-8X methylmutase CbiC/CobH"/>
    <property type="match status" value="1"/>
</dbReference>
<accession>A0A6J4QVI1</accession>
<dbReference type="EC" id="5.4.99.60" evidence="6"/>
<evidence type="ECO:0000256" key="1">
    <source>
        <dbReference type="ARBA" id="ARBA00004953"/>
    </source>
</evidence>
<evidence type="ECO:0000313" key="6">
    <source>
        <dbReference type="EMBL" id="CAA9456520.1"/>
    </source>
</evidence>
<dbReference type="PANTHER" id="PTHR43588">
    <property type="entry name" value="COBALT-PRECORRIN-8 METHYLMUTASE"/>
    <property type="match status" value="1"/>
</dbReference>
<dbReference type="GO" id="GO:0016993">
    <property type="term" value="F:precorrin-8X methylmutase activity"/>
    <property type="evidence" value="ECO:0007669"/>
    <property type="project" value="InterPro"/>
</dbReference>
<protein>
    <submittedName>
        <fullName evidence="6">Cobalt-precorrin-8 methylmutase</fullName>
        <ecNumber evidence="6">5.4.99.60</ecNumber>
    </submittedName>
</protein>
<gene>
    <name evidence="6" type="ORF">AVDCRST_MAG14-1702</name>
</gene>
<dbReference type="Pfam" id="PF02570">
    <property type="entry name" value="CbiC"/>
    <property type="match status" value="1"/>
</dbReference>
<evidence type="ECO:0000256" key="2">
    <source>
        <dbReference type="ARBA" id="ARBA00009774"/>
    </source>
</evidence>
<evidence type="ECO:0000259" key="5">
    <source>
        <dbReference type="Pfam" id="PF02570"/>
    </source>
</evidence>
<dbReference type="AlphaFoldDB" id="A0A6J4QVI1"/>
<proteinExistence type="inferred from homology"/>
<dbReference type="EMBL" id="CADCVG010000073">
    <property type="protein sequence ID" value="CAA9456520.1"/>
    <property type="molecule type" value="Genomic_DNA"/>
</dbReference>
<dbReference type="InterPro" id="IPR036588">
    <property type="entry name" value="CobH/CbiC_sf"/>
</dbReference>
<name>A0A6J4QVI1_9ACTN</name>
<comment type="similarity">
    <text evidence="2">Belongs to the CobH/CbiC family.</text>
</comment>
<organism evidence="6">
    <name type="scientific">uncultured Rubrobacteraceae bacterium</name>
    <dbReference type="NCBI Taxonomy" id="349277"/>
    <lineage>
        <taxon>Bacteria</taxon>
        <taxon>Bacillati</taxon>
        <taxon>Actinomycetota</taxon>
        <taxon>Rubrobacteria</taxon>
        <taxon>Rubrobacterales</taxon>
        <taxon>Rubrobacteraceae</taxon>
        <taxon>environmental samples</taxon>
    </lineage>
</organism>
<comment type="pathway">
    <text evidence="1">Cofactor biosynthesis; adenosylcobalamin biosynthesis.</text>
</comment>
<evidence type="ECO:0000256" key="3">
    <source>
        <dbReference type="ARBA" id="ARBA00022573"/>
    </source>
</evidence>
<dbReference type="GO" id="GO:0043778">
    <property type="term" value="F:cobalt-precorrin-8 methylmutase activity"/>
    <property type="evidence" value="ECO:0007669"/>
    <property type="project" value="UniProtKB-EC"/>
</dbReference>
<sequence length="202" mass="20886">MRRVHPIEIESMRILRGLVDLSRLGPLSRAVTERVIHASADLEYAETLVLDEAALEAGLEALHRGASVVTDVGMVATGITARETLCCVSDPRAKELSERLGITRSAAGFRLAAQEVGPGALWVVGNAPTALFELLELDATPALVVGLPVGFVGAAESKEALVESGLPSVANYGPKGGSAVAAAALNALLYFEGDGESAGREG</sequence>
<evidence type="ECO:0000256" key="4">
    <source>
        <dbReference type="ARBA" id="ARBA00023235"/>
    </source>
</evidence>
<dbReference type="InterPro" id="IPR003722">
    <property type="entry name" value="Cbl_synth_CobH/CbiC"/>
</dbReference>